<feature type="compositionally biased region" description="Polar residues" evidence="1">
    <location>
        <begin position="158"/>
        <end position="168"/>
    </location>
</feature>
<accession>A0AAV7L3J5</accession>
<feature type="compositionally biased region" description="Basic and acidic residues" evidence="1">
    <location>
        <begin position="146"/>
        <end position="157"/>
    </location>
</feature>
<protein>
    <submittedName>
        <fullName evidence="2">Uncharacterized protein</fullName>
    </submittedName>
</protein>
<evidence type="ECO:0000313" key="3">
    <source>
        <dbReference type="Proteomes" id="UP001066276"/>
    </source>
</evidence>
<dbReference type="Proteomes" id="UP001066276">
    <property type="component" value="Chromosome 12"/>
</dbReference>
<sequence length="178" mass="19348">MVPGAWWPTPLTPLDEGGKGGLEETAQTSATRKHPTTQETFTGDTKSRQAHRYRYQDCKRTSLVREPGPMREISKAEGPDAGVHLAKDQVLPVSKAKYRRIGALESSGTGGEAGPGGGCLHLRGELHFQGQAGSLLTPLKLPVTRTQREDRAPESSDHQPGSWTSDAQGSRRLPWELD</sequence>
<proteinExistence type="predicted"/>
<feature type="region of interest" description="Disordered" evidence="1">
    <location>
        <begin position="133"/>
        <end position="178"/>
    </location>
</feature>
<organism evidence="2 3">
    <name type="scientific">Pleurodeles waltl</name>
    <name type="common">Iberian ribbed newt</name>
    <dbReference type="NCBI Taxonomy" id="8319"/>
    <lineage>
        <taxon>Eukaryota</taxon>
        <taxon>Metazoa</taxon>
        <taxon>Chordata</taxon>
        <taxon>Craniata</taxon>
        <taxon>Vertebrata</taxon>
        <taxon>Euteleostomi</taxon>
        <taxon>Amphibia</taxon>
        <taxon>Batrachia</taxon>
        <taxon>Caudata</taxon>
        <taxon>Salamandroidea</taxon>
        <taxon>Salamandridae</taxon>
        <taxon>Pleurodelinae</taxon>
        <taxon>Pleurodeles</taxon>
    </lineage>
</organism>
<evidence type="ECO:0000313" key="2">
    <source>
        <dbReference type="EMBL" id="KAJ1086271.1"/>
    </source>
</evidence>
<evidence type="ECO:0000256" key="1">
    <source>
        <dbReference type="SAM" id="MobiDB-lite"/>
    </source>
</evidence>
<dbReference type="EMBL" id="JANPWB010000016">
    <property type="protein sequence ID" value="KAJ1086271.1"/>
    <property type="molecule type" value="Genomic_DNA"/>
</dbReference>
<reference evidence="2" key="1">
    <citation type="journal article" date="2022" name="bioRxiv">
        <title>Sequencing and chromosome-scale assembly of the giantPleurodeles waltlgenome.</title>
        <authorList>
            <person name="Brown T."/>
            <person name="Elewa A."/>
            <person name="Iarovenko S."/>
            <person name="Subramanian E."/>
            <person name="Araus A.J."/>
            <person name="Petzold A."/>
            <person name="Susuki M."/>
            <person name="Suzuki K.-i.T."/>
            <person name="Hayashi T."/>
            <person name="Toyoda A."/>
            <person name="Oliveira C."/>
            <person name="Osipova E."/>
            <person name="Leigh N.D."/>
            <person name="Simon A."/>
            <person name="Yun M.H."/>
        </authorList>
    </citation>
    <scope>NUCLEOTIDE SEQUENCE</scope>
    <source>
        <strain evidence="2">20211129_DDA</strain>
        <tissue evidence="2">Liver</tissue>
    </source>
</reference>
<name>A0AAV7L3J5_PLEWA</name>
<comment type="caution">
    <text evidence="2">The sequence shown here is derived from an EMBL/GenBank/DDBJ whole genome shotgun (WGS) entry which is preliminary data.</text>
</comment>
<dbReference type="AlphaFoldDB" id="A0AAV7L3J5"/>
<keyword evidence="3" id="KW-1185">Reference proteome</keyword>
<gene>
    <name evidence="2" type="ORF">NDU88_006393</name>
</gene>
<feature type="region of interest" description="Disordered" evidence="1">
    <location>
        <begin position="1"/>
        <end position="50"/>
    </location>
</feature>